<proteinExistence type="predicted"/>
<reference evidence="1 2" key="1">
    <citation type="submission" date="2020-09" db="EMBL/GenBank/DDBJ databases">
        <authorList>
            <person name="Jameson E."/>
        </authorList>
    </citation>
    <scope>NUCLEOTIDE SEQUENCE [LARGE SCALE GENOMIC DNA]</scope>
</reference>
<dbReference type="EMBL" id="LR881104">
    <property type="protein sequence ID" value="CAD5236024.1"/>
    <property type="molecule type" value="Genomic_DNA"/>
</dbReference>
<keyword evidence="2" id="KW-1185">Reference proteome</keyword>
<accession>A0A7R8MJ97</accession>
<gene>
    <name evidence="1" type="ORF">LLCLJKAH_00035</name>
</gene>
<name>A0A7R8MJ97_9CAUD</name>
<sequence length="227" mass="25434">MCEAVNCKLIDITSTGYSMRFNAEEGLTFTIKVNNNTISKLTHLYALLHKTVNSRHEFLIGCQLPIDASQRDDEDSFDLSSKNFWVAKKGRDEGLISIPGFSQSISVNLADLFKSIVYIYDQMFGSVPMSDVSDVPAMSLVDGCPAAFDVTLLRFPKAYGIVSLCSSSKRMVIQHVHPAGYINEYARMPNFGVTEYELDADDCWVNSPSRFIGDTRLLNSVQHFKLY</sequence>
<dbReference type="Proteomes" id="UP000596247">
    <property type="component" value="Chromosome"/>
</dbReference>
<evidence type="ECO:0000313" key="1">
    <source>
        <dbReference type="EMBL" id="CAD5236024.1"/>
    </source>
</evidence>
<evidence type="ECO:0000313" key="2">
    <source>
        <dbReference type="Proteomes" id="UP000596247"/>
    </source>
</evidence>
<protein>
    <submittedName>
        <fullName evidence="1">Uncharacterized protein</fullName>
    </submittedName>
</protein>
<organism evidence="1 2">
    <name type="scientific">Klebsiella phage vB_KvM-Eowyn</name>
    <dbReference type="NCBI Taxonomy" id="2762819"/>
    <lineage>
        <taxon>Viruses</taxon>
        <taxon>Duplodnaviria</taxon>
        <taxon>Heunggongvirae</taxon>
        <taxon>Uroviricota</taxon>
        <taxon>Caudoviricetes</taxon>
        <taxon>Chimalliviridae</taxon>
        <taxon>Eowynvirus</taxon>
        <taxon>Eowynvirus eowyn</taxon>
    </lineage>
</organism>